<evidence type="ECO:0000313" key="2">
    <source>
        <dbReference type="Proteomes" id="UP000295706"/>
    </source>
</evidence>
<organism evidence="1 2">
    <name type="scientific">Arundinibacter roseus</name>
    <dbReference type="NCBI Taxonomy" id="2070510"/>
    <lineage>
        <taxon>Bacteria</taxon>
        <taxon>Pseudomonadati</taxon>
        <taxon>Bacteroidota</taxon>
        <taxon>Cytophagia</taxon>
        <taxon>Cytophagales</taxon>
        <taxon>Spirosomataceae</taxon>
        <taxon>Arundinibacter</taxon>
    </lineage>
</organism>
<sequence length="180" mass="20469">MDRLEISPSSELKPEKGTHRMDKFKDHLIAKTPLGPRDQDYFEKMKKAWSWATKMFSPQKVVEMLHTEYGHEKTHAYQILRDSYALWGDAYELDKRGAAKVLVESAYVALQIAVREKNGELILKAVKELRELQQIDKVESAIPPEAAMPAGTRVYVFNAPVNVGEQQAGKEVEDGSFSFE</sequence>
<protein>
    <submittedName>
        <fullName evidence="1">Uncharacterized protein</fullName>
    </submittedName>
</protein>
<reference evidence="1 2" key="1">
    <citation type="submission" date="2019-02" db="EMBL/GenBank/DDBJ databases">
        <title>Arundinibacter roseus gen. nov., sp. nov., a new member of the family Cytophagaceae.</title>
        <authorList>
            <person name="Szuroczki S."/>
            <person name="Khayer B."/>
            <person name="Sproer C."/>
            <person name="Toumi M."/>
            <person name="Szabo A."/>
            <person name="Felfoldi T."/>
            <person name="Schumann P."/>
            <person name="Toth E."/>
        </authorList>
    </citation>
    <scope>NUCLEOTIDE SEQUENCE [LARGE SCALE GENOMIC DNA]</scope>
    <source>
        <strain evidence="1 2">DMA-k-7a</strain>
    </source>
</reference>
<dbReference type="RefSeq" id="WP_132113877.1">
    <property type="nucleotide sequence ID" value="NZ_SMJU01000001.1"/>
</dbReference>
<gene>
    <name evidence="1" type="ORF">EZE20_01875</name>
</gene>
<name>A0A4R4KLG7_9BACT</name>
<dbReference type="AlphaFoldDB" id="A0A4R4KLG7"/>
<comment type="caution">
    <text evidence="1">The sequence shown here is derived from an EMBL/GenBank/DDBJ whole genome shotgun (WGS) entry which is preliminary data.</text>
</comment>
<dbReference type="Proteomes" id="UP000295706">
    <property type="component" value="Unassembled WGS sequence"/>
</dbReference>
<accession>A0A4R4KLG7</accession>
<keyword evidence="2" id="KW-1185">Reference proteome</keyword>
<evidence type="ECO:0000313" key="1">
    <source>
        <dbReference type="EMBL" id="TDB69108.1"/>
    </source>
</evidence>
<dbReference type="OrthoDB" id="958961at2"/>
<proteinExistence type="predicted"/>
<dbReference type="EMBL" id="SMJU01000001">
    <property type="protein sequence ID" value="TDB69108.1"/>
    <property type="molecule type" value="Genomic_DNA"/>
</dbReference>